<evidence type="ECO:0000256" key="1">
    <source>
        <dbReference type="ARBA" id="ARBA00004604"/>
    </source>
</evidence>
<dbReference type="InterPro" id="IPR036322">
    <property type="entry name" value="WD40_repeat_dom_sf"/>
</dbReference>
<dbReference type="InterPro" id="IPR045161">
    <property type="entry name" value="Utp18"/>
</dbReference>
<dbReference type="SUPFAM" id="SSF50978">
    <property type="entry name" value="WD40 repeat-like"/>
    <property type="match status" value="1"/>
</dbReference>
<keyword evidence="2" id="KW-0698">rRNA processing</keyword>
<keyword evidence="5" id="KW-0539">Nucleus</keyword>
<reference evidence="9 10" key="3">
    <citation type="submission" date="2017-10" db="EMBL/GenBank/DDBJ databases">
        <title>Consistent, comparative and evidence-based genome annotation and re-annotation for the closely-related species, Cryptosporidium parvum, C. hominis and C. tyzzeri.</title>
        <authorList>
            <person name="Baptista R.P."/>
            <person name="Li Y."/>
            <person name="Sateriale A."/>
            <person name="Striepen B."/>
            <person name="Kissinger J.C."/>
        </authorList>
    </citation>
    <scope>NUCLEOTIDE SEQUENCE [LARGE SCALE GENOMIC DNA]</scope>
    <source>
        <strain evidence="9">30976</strain>
    </source>
</reference>
<dbReference type="PROSITE" id="PS50082">
    <property type="entry name" value="WD_REPEATS_2"/>
    <property type="match status" value="1"/>
</dbReference>
<evidence type="ECO:0000256" key="6">
    <source>
        <dbReference type="ARBA" id="ARBA00025767"/>
    </source>
</evidence>
<dbReference type="GO" id="GO:0006364">
    <property type="term" value="P:rRNA processing"/>
    <property type="evidence" value="ECO:0007669"/>
    <property type="project" value="UniProtKB-KW"/>
</dbReference>
<dbReference type="GO" id="GO:0034388">
    <property type="term" value="C:Pwp2p-containing subcomplex of 90S preribosome"/>
    <property type="evidence" value="ECO:0007669"/>
    <property type="project" value="TreeGrafter"/>
</dbReference>
<dbReference type="Proteomes" id="UP001429100">
    <property type="component" value="Unassembled WGS sequence"/>
</dbReference>
<dbReference type="VEuPathDB" id="CryptoDB:ChTU502y2012_374g0095"/>
<evidence type="ECO:0000313" key="9">
    <source>
        <dbReference type="EMBL" id="PPS96869.1"/>
    </source>
</evidence>
<dbReference type="EMBL" id="LN877951">
    <property type="protein sequence ID" value="CUV06316.1"/>
    <property type="molecule type" value="Genomic_DNA"/>
</dbReference>
<dbReference type="VEuPathDB" id="CryptoDB:Chro.50417"/>
<dbReference type="GO" id="GO:0032040">
    <property type="term" value="C:small-subunit processome"/>
    <property type="evidence" value="ECO:0007669"/>
    <property type="project" value="TreeGrafter"/>
</dbReference>
<evidence type="ECO:0000256" key="5">
    <source>
        <dbReference type="ARBA" id="ARBA00023242"/>
    </source>
</evidence>
<gene>
    <name evidence="8" type="ORF">CHUDEA5_4260</name>
    <name evidence="9" type="ORF">GY17_00001519</name>
</gene>
<reference evidence="8" key="2">
    <citation type="submission" date="2015-08" db="EMBL/GenBank/DDBJ databases">
        <authorList>
            <person name="Babu N.S."/>
            <person name="Beckwith C.J."/>
            <person name="Beseler K.G."/>
            <person name="Brison A."/>
            <person name="Carone J.V."/>
            <person name="Caskin T.P."/>
            <person name="Diamond M."/>
            <person name="Durham M.E."/>
            <person name="Foxe J.M."/>
            <person name="Go M."/>
            <person name="Henderson B.A."/>
            <person name="Jones I.B."/>
            <person name="McGettigan J.A."/>
            <person name="Micheletti S.J."/>
            <person name="Nasrallah M.E."/>
            <person name="Ortiz D."/>
            <person name="Piller C.R."/>
            <person name="Privatt S.R."/>
            <person name="Schneider S.L."/>
            <person name="Sharp S."/>
            <person name="Smith T.C."/>
            <person name="Stanton J.D."/>
            <person name="Ullery H.E."/>
            <person name="Wilson R.J."/>
            <person name="Serrano M.G."/>
            <person name="Buck G."/>
            <person name="Lee V."/>
            <person name="Wang Y."/>
            <person name="Carvalho R."/>
            <person name="Voegtly L."/>
            <person name="Shi R."/>
            <person name="Duckworth R."/>
            <person name="Johnson A."/>
            <person name="Loviza R."/>
            <person name="Walstead R."/>
            <person name="Shah Z."/>
            <person name="Kiflezghi M."/>
            <person name="Wade K."/>
            <person name="Ball S.L."/>
            <person name="Bradley K.W."/>
            <person name="Asai D.J."/>
            <person name="Bowman C.A."/>
            <person name="Russell D.A."/>
            <person name="Pope W.H."/>
            <person name="Jacobs-Sera D."/>
            <person name="Hendrix R.W."/>
            <person name="Hatfull G.F."/>
        </authorList>
    </citation>
    <scope>NUCLEOTIDE SEQUENCE [LARGE SCALE GENOMIC DNA]</scope>
</reference>
<dbReference type="PANTHER" id="PTHR18359">
    <property type="entry name" value="WD-REPEAT PROTEIN-RELATED"/>
    <property type="match status" value="1"/>
</dbReference>
<dbReference type="VEuPathDB" id="CryptoDB:CHUDEA5_4260"/>
<keyword evidence="10" id="KW-1185">Reference proteome</keyword>
<dbReference type="InterPro" id="IPR001680">
    <property type="entry name" value="WD40_rpt"/>
</dbReference>
<keyword evidence="3 7" id="KW-0853">WD repeat</keyword>
<dbReference type="PANTHER" id="PTHR18359:SF0">
    <property type="entry name" value="U3 SMALL NUCLEOLAR RNA-ASSOCIATED PROTEIN 18 HOMOLOG"/>
    <property type="match status" value="1"/>
</dbReference>
<evidence type="ECO:0000256" key="2">
    <source>
        <dbReference type="ARBA" id="ARBA00022552"/>
    </source>
</evidence>
<evidence type="ECO:0000313" key="10">
    <source>
        <dbReference type="Proteomes" id="UP001429100"/>
    </source>
</evidence>
<evidence type="ECO:0000256" key="4">
    <source>
        <dbReference type="ARBA" id="ARBA00022737"/>
    </source>
</evidence>
<feature type="repeat" description="WD" evidence="7">
    <location>
        <begin position="294"/>
        <end position="336"/>
    </location>
</feature>
<dbReference type="VEuPathDB" id="CryptoDB:GY17_00001519"/>
<dbReference type="InterPro" id="IPR015943">
    <property type="entry name" value="WD40/YVTN_repeat-like_dom_sf"/>
</dbReference>
<proteinExistence type="inferred from homology"/>
<evidence type="ECO:0000256" key="7">
    <source>
        <dbReference type="PROSITE-ProRule" id="PRU00221"/>
    </source>
</evidence>
<name>A0A0S4TGQ7_CRYHO</name>
<evidence type="ECO:0000313" key="8">
    <source>
        <dbReference type="EMBL" id="CUV06316.1"/>
    </source>
</evidence>
<accession>A0A0S4TGQ7</accession>
<protein>
    <submittedName>
        <fullName evidence="9">WD40-repeat-containing protein</fullName>
    </submittedName>
</protein>
<dbReference type="SMART" id="SM00320">
    <property type="entry name" value="WD40"/>
    <property type="match status" value="4"/>
</dbReference>
<dbReference type="AlphaFoldDB" id="A0A0S4TGQ7"/>
<dbReference type="VEuPathDB" id="CryptoDB:Chro.50418"/>
<evidence type="ECO:0000256" key="3">
    <source>
        <dbReference type="ARBA" id="ARBA00022574"/>
    </source>
</evidence>
<dbReference type="OrthoDB" id="1935146at2759"/>
<comment type="subcellular location">
    <subcellularLocation>
        <location evidence="1">Nucleus</location>
        <location evidence="1">Nucleolus</location>
    </subcellularLocation>
</comment>
<keyword evidence="4" id="KW-0677">Repeat</keyword>
<reference evidence="9 10" key="1">
    <citation type="submission" date="2014-11" db="EMBL/GenBank/DDBJ databases">
        <title>Comparative genomic analysis of Cryptosporidium hominis reveals occurrence of genetic recombination in virulent subtypes.</title>
        <authorList>
            <person name="Guo Y."/>
            <person name="Tang K."/>
            <person name="Frace M."/>
            <person name="Li N."/>
            <person name="Roellig D.M."/>
            <person name="Sammons S."/>
            <person name="Knipe K."/>
            <person name="Rowe L."/>
            <person name="Feng Y."/>
            <person name="Xiao L."/>
        </authorList>
    </citation>
    <scope>NUCLEOTIDE SEQUENCE [LARGE SCALE GENOMIC DNA]</scope>
    <source>
        <strain evidence="9">30976</strain>
    </source>
</reference>
<dbReference type="Proteomes" id="UP000199752">
    <property type="component" value="Chromosome 5"/>
</dbReference>
<comment type="similarity">
    <text evidence="6">Belongs to the WD repeat UTP18 family.</text>
</comment>
<dbReference type="EMBL" id="JTAI01000013">
    <property type="protein sequence ID" value="PPS96869.1"/>
    <property type="molecule type" value="Genomic_DNA"/>
</dbReference>
<organism evidence="8">
    <name type="scientific">Cryptosporidium hominis</name>
    <dbReference type="NCBI Taxonomy" id="237895"/>
    <lineage>
        <taxon>Eukaryota</taxon>
        <taxon>Sar</taxon>
        <taxon>Alveolata</taxon>
        <taxon>Apicomplexa</taxon>
        <taxon>Conoidasida</taxon>
        <taxon>Coccidia</taxon>
        <taxon>Eucoccidiorida</taxon>
        <taxon>Eimeriorina</taxon>
        <taxon>Cryptosporidiidae</taxon>
        <taxon>Cryptosporidium</taxon>
    </lineage>
</organism>
<sequence>MEEVQKVQKSSRVWCDSDDENVEIDISDHLKLRKLRKVDGEKSIDGKECSKRLREFHQNKVFKTKGNEWIYKARKEIFESVDTDHLDQESVNNIKSDSLSNLETFNKVKTGKIYKYIQDYKSRKNDKLTKSGKSIISQSKIDIKRLTNANIQSPSGCVVKSLEFHKGQHIENGNNVSLLSVSGWDKKIKLFNVDGIENKLISSLFFDDFPIYESRFTSSTEEMMFLGPRARIGVFDLLEGKINFLPGIAGRKDKRYWNLTIQKSEGLDKSYIGLSTSNGTILVLDEQTKQLVRSFKMNDSVTGLAFHPLENDKIISTSNTGEIYIWDINTGRCRERIVDYGSLCITSIVSSYKSKVQRRAISSSYIMTGSTTGFVNIYSLDDNIQKTQDKSENPNINSIFKTPKFTIDNICTSITSMAIHPRNEIAAISSKWTKDSLKLINLYTGHVYSNWPTARTPLKYVTSMDFSEYGGYLATGNDKGDVLLYRINDYI</sequence>
<dbReference type="Gene3D" id="2.130.10.10">
    <property type="entry name" value="YVTN repeat-like/Quinoprotein amine dehydrogenase"/>
    <property type="match status" value="1"/>
</dbReference>